<organism evidence="1 2">
    <name type="scientific">Gordonia otitidis (strain DSM 44809 / CCUG 52243 / JCM 12355 / NBRC 100426 / IFM 10032)</name>
    <dbReference type="NCBI Taxonomy" id="1108044"/>
    <lineage>
        <taxon>Bacteria</taxon>
        <taxon>Bacillati</taxon>
        <taxon>Actinomycetota</taxon>
        <taxon>Actinomycetes</taxon>
        <taxon>Mycobacteriales</taxon>
        <taxon>Gordoniaceae</taxon>
        <taxon>Gordonia</taxon>
    </lineage>
</organism>
<comment type="caution">
    <text evidence="1">The sequence shown here is derived from an EMBL/GenBank/DDBJ whole genome shotgun (WGS) entry which is preliminary data.</text>
</comment>
<accession>H5THI3</accession>
<proteinExistence type="predicted"/>
<gene>
    <name evidence="1" type="ORF">GOOTI_034_00080</name>
</gene>
<dbReference type="Proteomes" id="UP000005038">
    <property type="component" value="Unassembled WGS sequence"/>
</dbReference>
<name>H5THI3_GORO1</name>
<dbReference type="RefSeq" id="WP_007237202.1">
    <property type="nucleotide sequence ID" value="NZ_BAFB01000034.1"/>
</dbReference>
<sequence>MLFVRGDRVRVVGGNRYGYVADRLEPGMVVIDLPDGDRIVHAEAEIEHLD</sequence>
<keyword evidence="2" id="KW-1185">Reference proteome</keyword>
<dbReference type="EMBL" id="BAFB01000034">
    <property type="protein sequence ID" value="GAB32941.1"/>
    <property type="molecule type" value="Genomic_DNA"/>
</dbReference>
<evidence type="ECO:0000313" key="1">
    <source>
        <dbReference type="EMBL" id="GAB32941.1"/>
    </source>
</evidence>
<protein>
    <submittedName>
        <fullName evidence="1">Uncharacterized protein</fullName>
    </submittedName>
</protein>
<evidence type="ECO:0000313" key="2">
    <source>
        <dbReference type="Proteomes" id="UP000005038"/>
    </source>
</evidence>
<dbReference type="AlphaFoldDB" id="H5THI3"/>
<reference evidence="1" key="1">
    <citation type="submission" date="2012-02" db="EMBL/GenBank/DDBJ databases">
        <title>Whole genome shotgun sequence of Gordonia otitidis NBRC 100426.</title>
        <authorList>
            <person name="Yoshida I."/>
            <person name="Hosoyama A."/>
            <person name="Tsuchikane K."/>
            <person name="Katsumata H."/>
            <person name="Yamazaki S."/>
            <person name="Fujita N."/>
        </authorList>
    </citation>
    <scope>NUCLEOTIDE SEQUENCE [LARGE SCALE GENOMIC DNA]</scope>
    <source>
        <strain evidence="1">NBRC 100426</strain>
    </source>
</reference>